<comment type="caution">
    <text evidence="2">The sequence shown here is derived from an EMBL/GenBank/DDBJ whole genome shotgun (WGS) entry which is preliminary data.</text>
</comment>
<keyword evidence="3" id="KW-1185">Reference proteome</keyword>
<organism evidence="2 3">
    <name type="scientific">Paraburkholderia terricola</name>
    <dbReference type="NCBI Taxonomy" id="169427"/>
    <lineage>
        <taxon>Bacteria</taxon>
        <taxon>Pseudomonadati</taxon>
        <taxon>Pseudomonadota</taxon>
        <taxon>Betaproteobacteria</taxon>
        <taxon>Burkholderiales</taxon>
        <taxon>Burkholderiaceae</taxon>
        <taxon>Paraburkholderia</taxon>
    </lineage>
</organism>
<feature type="region of interest" description="Disordered" evidence="1">
    <location>
        <begin position="1"/>
        <end position="44"/>
    </location>
</feature>
<sequence length="235" mass="25538">MGGIGKRQPIGSHVRPMPINDTIRSTPRQRRQFEQKQFEGDRRKQRVARIIMPGAQAVDSIDTEACVSVAFDMTSDRYGSCAYLIASHLSLAGSSSRKTLAITSNAASTGTCHVRGNRPGMSKFRNRPPSPSISHLHPRKFSVDINKQVAALTASELQTAGASQATAIAVSVLLRHLRSPELAKLLSSAFENHQAVMLQTPWPEPMLQAFESTRRFLEGAAQTDLPGTQAQPPGV</sequence>
<accession>A0ABU1LN97</accession>
<feature type="compositionally biased region" description="Basic and acidic residues" evidence="1">
    <location>
        <begin position="31"/>
        <end position="42"/>
    </location>
</feature>
<evidence type="ECO:0000256" key="1">
    <source>
        <dbReference type="SAM" id="MobiDB-lite"/>
    </source>
</evidence>
<protein>
    <submittedName>
        <fullName evidence="2">Uncharacterized protein</fullName>
    </submittedName>
</protein>
<dbReference type="EMBL" id="JAVDRP010000003">
    <property type="protein sequence ID" value="MDR6408218.1"/>
    <property type="molecule type" value="Genomic_DNA"/>
</dbReference>
<reference evidence="2 3" key="1">
    <citation type="submission" date="2023-07" db="EMBL/GenBank/DDBJ databases">
        <title>Sorghum-associated microbial communities from plants grown in Nebraska, USA.</title>
        <authorList>
            <person name="Schachtman D."/>
        </authorList>
    </citation>
    <scope>NUCLEOTIDE SEQUENCE [LARGE SCALE GENOMIC DNA]</scope>
    <source>
        <strain evidence="2 3">DS1316</strain>
    </source>
</reference>
<evidence type="ECO:0000313" key="2">
    <source>
        <dbReference type="EMBL" id="MDR6408218.1"/>
    </source>
</evidence>
<name>A0ABU1LN97_9BURK</name>
<dbReference type="Proteomes" id="UP001264340">
    <property type="component" value="Unassembled WGS sequence"/>
</dbReference>
<proteinExistence type="predicted"/>
<evidence type="ECO:0000313" key="3">
    <source>
        <dbReference type="Proteomes" id="UP001264340"/>
    </source>
</evidence>
<gene>
    <name evidence="2" type="ORF">J2804_001611</name>
</gene>